<organism evidence="3">
    <name type="scientific">marine sediment metagenome</name>
    <dbReference type="NCBI Taxonomy" id="412755"/>
    <lineage>
        <taxon>unclassified sequences</taxon>
        <taxon>metagenomes</taxon>
        <taxon>ecological metagenomes</taxon>
    </lineage>
</organism>
<proteinExistence type="predicted"/>
<protein>
    <submittedName>
        <fullName evidence="3">Uncharacterized protein</fullName>
    </submittedName>
</protein>
<evidence type="ECO:0000256" key="2">
    <source>
        <dbReference type="SAM" id="Phobius"/>
    </source>
</evidence>
<reference evidence="3" key="1">
    <citation type="journal article" date="2015" name="Nature">
        <title>Complex archaea that bridge the gap between prokaryotes and eukaryotes.</title>
        <authorList>
            <person name="Spang A."/>
            <person name="Saw J.H."/>
            <person name="Jorgensen S.L."/>
            <person name="Zaremba-Niedzwiedzka K."/>
            <person name="Martijn J."/>
            <person name="Lind A.E."/>
            <person name="van Eijk R."/>
            <person name="Schleper C."/>
            <person name="Guy L."/>
            <person name="Ettema T.J."/>
        </authorList>
    </citation>
    <scope>NUCLEOTIDE SEQUENCE</scope>
</reference>
<accession>A0A0F9JC54</accession>
<evidence type="ECO:0000256" key="1">
    <source>
        <dbReference type="SAM" id="MobiDB-lite"/>
    </source>
</evidence>
<gene>
    <name evidence="3" type="ORF">LCGC14_1471800</name>
</gene>
<keyword evidence="2" id="KW-0472">Membrane</keyword>
<comment type="caution">
    <text evidence="3">The sequence shown here is derived from an EMBL/GenBank/DDBJ whole genome shotgun (WGS) entry which is preliminary data.</text>
</comment>
<feature type="transmembrane region" description="Helical" evidence="2">
    <location>
        <begin position="6"/>
        <end position="26"/>
    </location>
</feature>
<evidence type="ECO:0000313" key="3">
    <source>
        <dbReference type="EMBL" id="KKM67374.1"/>
    </source>
</evidence>
<dbReference type="EMBL" id="LAZR01010360">
    <property type="protein sequence ID" value="KKM67374.1"/>
    <property type="molecule type" value="Genomic_DNA"/>
</dbReference>
<keyword evidence="2" id="KW-1133">Transmembrane helix</keyword>
<name>A0A0F9JC54_9ZZZZ</name>
<feature type="region of interest" description="Disordered" evidence="1">
    <location>
        <begin position="40"/>
        <end position="59"/>
    </location>
</feature>
<sequence>MEQSAKNALLLVVTFSINGLGVIFVLEEIRNILKKIADQAEAKKKGDPSEVRQVRDPES</sequence>
<dbReference type="AlphaFoldDB" id="A0A0F9JC54"/>
<keyword evidence="2" id="KW-0812">Transmembrane</keyword>